<dbReference type="Proteomes" id="UP000763557">
    <property type="component" value="Unassembled WGS sequence"/>
</dbReference>
<organism evidence="2 3">
    <name type="scientific">Kibdelosporangium persicum</name>
    <dbReference type="NCBI Taxonomy" id="2698649"/>
    <lineage>
        <taxon>Bacteria</taxon>
        <taxon>Bacillati</taxon>
        <taxon>Actinomycetota</taxon>
        <taxon>Actinomycetes</taxon>
        <taxon>Pseudonocardiales</taxon>
        <taxon>Pseudonocardiaceae</taxon>
        <taxon>Kibdelosporangium</taxon>
    </lineage>
</organism>
<evidence type="ECO:0000313" key="2">
    <source>
        <dbReference type="EMBL" id="NRN64651.1"/>
    </source>
</evidence>
<keyword evidence="1" id="KW-0472">Membrane</keyword>
<dbReference type="RefSeq" id="WP_173127142.1">
    <property type="nucleotide sequence ID" value="NZ_CBCSGW010000101.1"/>
</dbReference>
<protein>
    <recommendedName>
        <fullName evidence="4">DUF2637 domain-containing protein</fullName>
    </recommendedName>
</protein>
<name>A0ABX2F0Y1_9PSEU</name>
<feature type="transmembrane region" description="Helical" evidence="1">
    <location>
        <begin position="160"/>
        <end position="181"/>
    </location>
</feature>
<evidence type="ECO:0008006" key="4">
    <source>
        <dbReference type="Google" id="ProtNLM"/>
    </source>
</evidence>
<feature type="transmembrane region" description="Helical" evidence="1">
    <location>
        <begin position="220"/>
        <end position="238"/>
    </location>
</feature>
<keyword evidence="1" id="KW-1133">Transmembrane helix</keyword>
<accession>A0ABX2F0Y1</accession>
<feature type="transmembrane region" description="Helical" evidence="1">
    <location>
        <begin position="193"/>
        <end position="214"/>
    </location>
</feature>
<keyword evidence="1" id="KW-0812">Transmembrane</keyword>
<keyword evidence="3" id="KW-1185">Reference proteome</keyword>
<evidence type="ECO:0000256" key="1">
    <source>
        <dbReference type="SAM" id="Phobius"/>
    </source>
</evidence>
<proteinExistence type="predicted"/>
<comment type="caution">
    <text evidence="2">The sequence shown here is derived from an EMBL/GenBank/DDBJ whole genome shotgun (WGS) entry which is preliminary data.</text>
</comment>
<evidence type="ECO:0000313" key="3">
    <source>
        <dbReference type="Proteomes" id="UP000763557"/>
    </source>
</evidence>
<feature type="transmembrane region" description="Helical" evidence="1">
    <location>
        <begin position="123"/>
        <end position="140"/>
    </location>
</feature>
<sequence length="344" mass="38159">MTAKADSRSTQKHKAALESLRSQADKIRYACEQVPEPTTSAVREWLAGYRVRPDRSHLSGVVREWRRQNGIGSTGELVKMTPELMAELDAIATDRADRADRSVRADSVATVEENEASPPQKRFSTWVFVLGALVGLVVSIDTSWRFFGDKLGVTNIPERIAMFAGMEIVLIACGISMFEGVRRRGGTPGPARWLAWALCGASAYAALVLSGPFLGAARVIFGPVLSVVALHFALGVELRARGYQRSGTLARIGRELRERFLSRFGLADDERDALTRTRDRAARRVARLAMAPKWTPFRQSRLDRNLRKSNAAHDPEARARMLAELAAIRHAKDLRNLVQESPWA</sequence>
<dbReference type="EMBL" id="JAAATY010000004">
    <property type="protein sequence ID" value="NRN64651.1"/>
    <property type="molecule type" value="Genomic_DNA"/>
</dbReference>
<gene>
    <name evidence="2" type="ORF">GC106_18570</name>
</gene>
<reference evidence="2 3" key="1">
    <citation type="submission" date="2020-01" db="EMBL/GenBank/DDBJ databases">
        <title>Kibdelosporangium persica a novel Actinomycetes from a hot desert in Iran.</title>
        <authorList>
            <person name="Safaei N."/>
            <person name="Zaburannyi N."/>
            <person name="Mueller R."/>
            <person name="Wink J."/>
        </authorList>
    </citation>
    <scope>NUCLEOTIDE SEQUENCE [LARGE SCALE GENOMIC DNA]</scope>
    <source>
        <strain evidence="2 3">4NS15</strain>
    </source>
</reference>